<dbReference type="Proteomes" id="UP000238365">
    <property type="component" value="Chromosome"/>
</dbReference>
<organism evidence="1 2">
    <name type="scientific">Mixta gaviniae</name>
    <dbReference type="NCBI Taxonomy" id="665914"/>
    <lineage>
        <taxon>Bacteria</taxon>
        <taxon>Pseudomonadati</taxon>
        <taxon>Pseudomonadota</taxon>
        <taxon>Gammaproteobacteria</taxon>
        <taxon>Enterobacterales</taxon>
        <taxon>Erwiniaceae</taxon>
        <taxon>Mixta</taxon>
    </lineage>
</organism>
<evidence type="ECO:0000313" key="2">
    <source>
        <dbReference type="Proteomes" id="UP000238365"/>
    </source>
</evidence>
<sequence>MEKTKALLLELAKNDINIKTLINKHRDGVIDTGTLVSSAILCIIGAKDDSDEDFDMDMMTW</sequence>
<dbReference type="EMBL" id="CP026377">
    <property type="protein sequence ID" value="AUX93878.1"/>
    <property type="molecule type" value="Genomic_DNA"/>
</dbReference>
<dbReference type="RefSeq" id="WP_104957715.1">
    <property type="nucleotide sequence ID" value="NZ_CP026377.1"/>
</dbReference>
<reference evidence="1 2" key="1">
    <citation type="submission" date="2018-01" db="EMBL/GenBank/DDBJ databases">
        <title>Complete and assembled Genome of Pantoea gaviniae DSM22758T.</title>
        <authorList>
            <person name="Stevens M.J.A."/>
            <person name="Zurfluh K."/>
            <person name="Stephan R."/>
        </authorList>
    </citation>
    <scope>NUCLEOTIDE SEQUENCE [LARGE SCALE GENOMIC DNA]</scope>
    <source>
        <strain evidence="1 2">DSM 22758</strain>
    </source>
</reference>
<proteinExistence type="predicted"/>
<gene>
    <name evidence="1" type="ORF">C2E15_12845</name>
</gene>
<name>A0A1X1DVG3_9GAMM</name>
<protein>
    <submittedName>
        <fullName evidence="1">Uncharacterized protein</fullName>
    </submittedName>
</protein>
<evidence type="ECO:0000313" key="1">
    <source>
        <dbReference type="EMBL" id="AUX93878.1"/>
    </source>
</evidence>
<keyword evidence="2" id="KW-1185">Reference proteome</keyword>
<dbReference type="AlphaFoldDB" id="A0A1X1DVG3"/>
<accession>A0A1X1DVG3</accession>
<dbReference type="KEGG" id="pgz:C2E15_12845"/>